<feature type="transmembrane region" description="Helical" evidence="1">
    <location>
        <begin position="118"/>
        <end position="138"/>
    </location>
</feature>
<gene>
    <name evidence="3" type="ORF">D0C37_07420</name>
</gene>
<keyword evidence="1" id="KW-1133">Transmembrane helix</keyword>
<organism evidence="3 4">
    <name type="scientific">Streptomyces koyangensis</name>
    <dbReference type="NCBI Taxonomy" id="188770"/>
    <lineage>
        <taxon>Bacteria</taxon>
        <taxon>Bacillati</taxon>
        <taxon>Actinomycetota</taxon>
        <taxon>Actinomycetes</taxon>
        <taxon>Kitasatosporales</taxon>
        <taxon>Streptomycetaceae</taxon>
        <taxon>Streptomyces</taxon>
        <taxon>Streptomyces aurantiacus group</taxon>
    </lineage>
</organism>
<feature type="transmembrane region" description="Helical" evidence="1">
    <location>
        <begin position="147"/>
        <end position="167"/>
    </location>
</feature>
<dbReference type="AlphaFoldDB" id="A0A385D7R5"/>
<dbReference type="EMBL" id="CP031742">
    <property type="protein sequence ID" value="AXQ54443.1"/>
    <property type="molecule type" value="Genomic_DNA"/>
</dbReference>
<reference evidence="3 4" key="1">
    <citation type="submission" date="2018-08" db="EMBL/GenBank/DDBJ databases">
        <authorList>
            <person name="Ferrada E.E."/>
            <person name="Latorre B.A."/>
        </authorList>
    </citation>
    <scope>NUCLEOTIDE SEQUENCE [LARGE SCALE GENOMIC DNA]</scope>
    <source>
        <strain evidence="3 4">VK-A60T</strain>
    </source>
</reference>
<keyword evidence="1" id="KW-0812">Transmembrane</keyword>
<sequence>MTPVACVVLFALCTWQVVTRGPVLAADERLGHRIRNSAFPEGLAEFLADAGGMLVGPVLLAALIAWQWWAARRRGGTPYWWALPLTTGIAMALVPPLVSLAKVLTDRPGPPGMGGSGFFPSGHAATACVAFGACVLLLRGAAASLRLWWWLVGACVVFNAGVGYGLVRRGYHWPLDVVASWALGVLLLWGAVTAARVLLRRRGGAEAP</sequence>
<feature type="transmembrane region" description="Helical" evidence="1">
    <location>
        <begin position="179"/>
        <end position="199"/>
    </location>
</feature>
<feature type="transmembrane region" description="Helical" evidence="1">
    <location>
        <begin position="44"/>
        <end position="66"/>
    </location>
</feature>
<keyword evidence="1" id="KW-0472">Membrane</keyword>
<evidence type="ECO:0000256" key="1">
    <source>
        <dbReference type="SAM" id="Phobius"/>
    </source>
</evidence>
<name>A0A385D7R5_9ACTN</name>
<evidence type="ECO:0000259" key="2">
    <source>
        <dbReference type="Pfam" id="PF01569"/>
    </source>
</evidence>
<protein>
    <submittedName>
        <fullName evidence="3">Phosphatase PAP2 family protein</fullName>
    </submittedName>
</protein>
<dbReference type="Proteomes" id="UP000259636">
    <property type="component" value="Chromosome"/>
</dbReference>
<accession>A0A385D7R5</accession>
<proteinExistence type="predicted"/>
<dbReference type="InterPro" id="IPR036938">
    <property type="entry name" value="PAP2/HPO_sf"/>
</dbReference>
<dbReference type="Pfam" id="PF01569">
    <property type="entry name" value="PAP2"/>
    <property type="match status" value="1"/>
</dbReference>
<dbReference type="SUPFAM" id="SSF48317">
    <property type="entry name" value="Acid phosphatase/Vanadium-dependent haloperoxidase"/>
    <property type="match status" value="1"/>
</dbReference>
<feature type="domain" description="Phosphatidic acid phosphatase type 2/haloperoxidase" evidence="2">
    <location>
        <begin position="115"/>
        <end position="194"/>
    </location>
</feature>
<dbReference type="KEGG" id="sky:D0C37_07420"/>
<dbReference type="InterPro" id="IPR000326">
    <property type="entry name" value="PAP2/HPO"/>
</dbReference>
<feature type="transmembrane region" description="Helical" evidence="1">
    <location>
        <begin position="78"/>
        <end position="98"/>
    </location>
</feature>
<evidence type="ECO:0000313" key="4">
    <source>
        <dbReference type="Proteomes" id="UP000259636"/>
    </source>
</evidence>
<evidence type="ECO:0000313" key="3">
    <source>
        <dbReference type="EMBL" id="AXQ54443.1"/>
    </source>
</evidence>
<dbReference type="Gene3D" id="1.20.144.10">
    <property type="entry name" value="Phosphatidic acid phosphatase type 2/haloperoxidase"/>
    <property type="match status" value="1"/>
</dbReference>